<protein>
    <recommendedName>
        <fullName evidence="1">SnoaL-like domain-containing protein</fullName>
    </recommendedName>
</protein>
<dbReference type="AlphaFoldDB" id="A0A1N7C6P9"/>
<evidence type="ECO:0000313" key="3">
    <source>
        <dbReference type="Proteomes" id="UP000186819"/>
    </source>
</evidence>
<dbReference type="InterPro" id="IPR037401">
    <property type="entry name" value="SnoaL-like"/>
</dbReference>
<reference evidence="3" key="1">
    <citation type="submission" date="2017-01" db="EMBL/GenBank/DDBJ databases">
        <authorList>
            <person name="Varghese N."/>
            <person name="Submissions S."/>
        </authorList>
    </citation>
    <scope>NUCLEOTIDE SEQUENCE [LARGE SCALE GENOMIC DNA]</scope>
    <source>
        <strain evidence="3">ATCC 51758</strain>
    </source>
</reference>
<evidence type="ECO:0000259" key="1">
    <source>
        <dbReference type="Pfam" id="PF12680"/>
    </source>
</evidence>
<dbReference type="SUPFAM" id="SSF54427">
    <property type="entry name" value="NTF2-like"/>
    <property type="match status" value="1"/>
</dbReference>
<dbReference type="OrthoDB" id="459617at2"/>
<dbReference type="InterPro" id="IPR032710">
    <property type="entry name" value="NTF2-like_dom_sf"/>
</dbReference>
<dbReference type="Proteomes" id="UP000186819">
    <property type="component" value="Unassembled WGS sequence"/>
</dbReference>
<organism evidence="2 3">
    <name type="scientific">Aromatoleum tolulyticum</name>
    <dbReference type="NCBI Taxonomy" id="34027"/>
    <lineage>
        <taxon>Bacteria</taxon>
        <taxon>Pseudomonadati</taxon>
        <taxon>Pseudomonadota</taxon>
        <taxon>Betaproteobacteria</taxon>
        <taxon>Rhodocyclales</taxon>
        <taxon>Rhodocyclaceae</taxon>
        <taxon>Aromatoleum</taxon>
    </lineage>
</organism>
<sequence>MSQRDPRIDLAEKLFAAWSSGNADAPKPYLAPDCVLYDIVGGEHRGWDTIRKFFAEGLALWPDLVLLPDQYWVNDKGVALSWVMSATVQDDMFGPAARGRKWRSEGMSFLEISNGVVTREADYHDSGAIHKSLGIAKT</sequence>
<dbReference type="Gene3D" id="3.10.450.50">
    <property type="match status" value="1"/>
</dbReference>
<dbReference type="RefSeq" id="WP_076604259.1">
    <property type="nucleotide sequence ID" value="NZ_FTMD01000022.1"/>
</dbReference>
<gene>
    <name evidence="2" type="ORF">SAMN05421829_12232</name>
</gene>
<evidence type="ECO:0000313" key="2">
    <source>
        <dbReference type="EMBL" id="SIR59279.1"/>
    </source>
</evidence>
<keyword evidence="3" id="KW-1185">Reference proteome</keyword>
<name>A0A1N7C6P9_9RHOO</name>
<feature type="domain" description="SnoaL-like" evidence="1">
    <location>
        <begin position="12"/>
        <end position="119"/>
    </location>
</feature>
<dbReference type="EMBL" id="FTMD01000022">
    <property type="protein sequence ID" value="SIR59279.1"/>
    <property type="molecule type" value="Genomic_DNA"/>
</dbReference>
<dbReference type="STRING" id="34027.SAMN05421829_12232"/>
<dbReference type="Pfam" id="PF12680">
    <property type="entry name" value="SnoaL_2"/>
    <property type="match status" value="1"/>
</dbReference>
<proteinExistence type="predicted"/>
<accession>A0A1N7C6P9</accession>